<evidence type="ECO:0008006" key="5">
    <source>
        <dbReference type="Google" id="ProtNLM"/>
    </source>
</evidence>
<dbReference type="Gene3D" id="1.20.120.20">
    <property type="entry name" value="Apolipoprotein"/>
    <property type="match status" value="1"/>
</dbReference>
<keyword evidence="2" id="KW-0732">Signal</keyword>
<feature type="signal peptide" evidence="2">
    <location>
        <begin position="1"/>
        <end position="23"/>
    </location>
</feature>
<accession>A0A7G1Q8S0</accession>
<protein>
    <recommendedName>
        <fullName evidence="5">DUF4878 domain-containing protein</fullName>
    </recommendedName>
</protein>
<feature type="chain" id="PRO_5028957261" description="DUF4878 domain-containing protein" evidence="2">
    <location>
        <begin position="24"/>
        <end position="216"/>
    </location>
</feature>
<organism evidence="3 4">
    <name type="scientific">Candidatus Nitrosacidococcus tergens</name>
    <dbReference type="NCBI Taxonomy" id="553981"/>
    <lineage>
        <taxon>Bacteria</taxon>
        <taxon>Pseudomonadati</taxon>
        <taxon>Pseudomonadota</taxon>
        <taxon>Gammaproteobacteria</taxon>
        <taxon>Chromatiales</taxon>
        <taxon>Chromatiaceae</taxon>
        <taxon>Candidatus Nitrosacidococcus</taxon>
    </lineage>
</organism>
<dbReference type="EMBL" id="LR778175">
    <property type="protein sequence ID" value="CAB1275376.1"/>
    <property type="molecule type" value="Genomic_DNA"/>
</dbReference>
<evidence type="ECO:0000313" key="3">
    <source>
        <dbReference type="EMBL" id="CAB1275376.1"/>
    </source>
</evidence>
<dbReference type="AlphaFoldDB" id="A0A7G1Q8S0"/>
<keyword evidence="1" id="KW-0175">Coiled coil</keyword>
<dbReference type="KEGG" id="ntg:NSCAC_0636"/>
<dbReference type="RefSeq" id="WP_197744976.1">
    <property type="nucleotide sequence ID" value="NZ_LR778175.1"/>
</dbReference>
<proteinExistence type="predicted"/>
<keyword evidence="4" id="KW-1185">Reference proteome</keyword>
<evidence type="ECO:0000313" key="4">
    <source>
        <dbReference type="Proteomes" id="UP000516072"/>
    </source>
</evidence>
<dbReference type="Proteomes" id="UP000516072">
    <property type="component" value="Chromosome"/>
</dbReference>
<evidence type="ECO:0000256" key="1">
    <source>
        <dbReference type="SAM" id="Coils"/>
    </source>
</evidence>
<name>A0A7G1Q8S0_9GAMM</name>
<reference evidence="3 4" key="1">
    <citation type="submission" date="2020-03" db="EMBL/GenBank/DDBJ databases">
        <authorList>
            <person name="Picone N."/>
        </authorList>
    </citation>
    <scope>NUCLEOTIDE SEQUENCE [LARGE SCALE GENOMIC DNA]</scope>
    <source>
        <strain evidence="3">NSCAC1</strain>
    </source>
</reference>
<feature type="coiled-coil region" evidence="1">
    <location>
        <begin position="156"/>
        <end position="194"/>
    </location>
</feature>
<evidence type="ECO:0000256" key="2">
    <source>
        <dbReference type="SAM" id="SignalP"/>
    </source>
</evidence>
<gene>
    <name evidence="3" type="ORF">NSCAC_0636</name>
</gene>
<sequence>MMKSTFTLILCLSLCLEVTTVFSATQMPQQAVAEKFWAAIKAGDEKSLQKYTASQSIKGDEITSPLPDISDFKLDKGVTLEDDEAKIKTTITLIDENTKKTIEIPTITVLVEENKEWKVLYKETIGVITEARELTYSLGNFQNLSDVFGKNLNDSVDKLQQSLPAMEEKLRAMREKLNTQMPEFKERLNGITNELNKLFNDLQKNLQDAPPTKKDI</sequence>